<protein>
    <submittedName>
        <fullName evidence="3">Outer membrane lipoprotein carrier protein LolA</fullName>
    </submittedName>
</protein>
<reference evidence="3 4" key="1">
    <citation type="submission" date="2020-12" db="EMBL/GenBank/DDBJ databases">
        <title>Salegentibacter orientalis sp. nov., isolated from costal sediment.</title>
        <authorList>
            <person name="Lian F.-B."/>
        </authorList>
    </citation>
    <scope>NUCLEOTIDE SEQUENCE [LARGE SCALE GENOMIC DNA]</scope>
    <source>
        <strain evidence="3 4">F60176</strain>
    </source>
</reference>
<dbReference type="EMBL" id="JAEHNY010000002">
    <property type="protein sequence ID" value="MBI6118805.1"/>
    <property type="molecule type" value="Genomic_DNA"/>
</dbReference>
<keyword evidence="3" id="KW-0449">Lipoprotein</keyword>
<dbReference type="Pfam" id="PF03548">
    <property type="entry name" value="LolA"/>
    <property type="match status" value="1"/>
</dbReference>
<dbReference type="InterPro" id="IPR029046">
    <property type="entry name" value="LolA/LolB/LppX"/>
</dbReference>
<keyword evidence="4" id="KW-1185">Reference proteome</keyword>
<evidence type="ECO:0000313" key="3">
    <source>
        <dbReference type="EMBL" id="MBI6118805.1"/>
    </source>
</evidence>
<organism evidence="3 4">
    <name type="scientific">Salegentibacter maritimus</name>
    <dbReference type="NCBI Taxonomy" id="2794347"/>
    <lineage>
        <taxon>Bacteria</taxon>
        <taxon>Pseudomonadati</taxon>
        <taxon>Bacteroidota</taxon>
        <taxon>Flavobacteriia</taxon>
        <taxon>Flavobacteriales</taxon>
        <taxon>Flavobacteriaceae</taxon>
        <taxon>Salegentibacter</taxon>
    </lineage>
</organism>
<evidence type="ECO:0000313" key="4">
    <source>
        <dbReference type="Proteomes" id="UP000635665"/>
    </source>
</evidence>
<evidence type="ECO:0000256" key="2">
    <source>
        <dbReference type="SAM" id="SignalP"/>
    </source>
</evidence>
<sequence length="206" mass="23810">MRILNLLLLFCSFNLFAQQELSKAEIDQFREDVTAKANELETLQANFVQTKKMEMITDETVSRGKLFYQKPDKLKWEYKEPQDYVILLVGNQLHINDAGDKSVRNTTSNKLFGKIAKLITGSVNGNLLDDTENFNFSYLKENNYIITSIDPKDSHLKQMFAEIQMKFNRENLVEKVSLIEESGDTTVIEIKEMELNKKIPTSVFQP</sequence>
<dbReference type="PANTHER" id="PTHR35869">
    <property type="entry name" value="OUTER-MEMBRANE LIPOPROTEIN CARRIER PROTEIN"/>
    <property type="match status" value="1"/>
</dbReference>
<feature type="signal peptide" evidence="2">
    <location>
        <begin position="1"/>
        <end position="17"/>
    </location>
</feature>
<dbReference type="Gene3D" id="2.50.20.10">
    <property type="entry name" value="Lipoprotein localisation LolA/LolB/LppX"/>
    <property type="match status" value="1"/>
</dbReference>
<proteinExistence type="predicted"/>
<name>A0ABS0TCP4_9FLAO</name>
<comment type="caution">
    <text evidence="3">The sequence shown here is derived from an EMBL/GenBank/DDBJ whole genome shotgun (WGS) entry which is preliminary data.</text>
</comment>
<dbReference type="InterPro" id="IPR004564">
    <property type="entry name" value="OM_lipoprot_carrier_LolA-like"/>
</dbReference>
<dbReference type="RefSeq" id="WP_198637680.1">
    <property type="nucleotide sequence ID" value="NZ_JAEHNY010000002.1"/>
</dbReference>
<gene>
    <name evidence="3" type="ORF">I6U50_02100</name>
</gene>
<dbReference type="Proteomes" id="UP000635665">
    <property type="component" value="Unassembled WGS sequence"/>
</dbReference>
<dbReference type="CDD" id="cd16325">
    <property type="entry name" value="LolA"/>
    <property type="match status" value="1"/>
</dbReference>
<dbReference type="SUPFAM" id="SSF89392">
    <property type="entry name" value="Prokaryotic lipoproteins and lipoprotein localization factors"/>
    <property type="match status" value="1"/>
</dbReference>
<keyword evidence="1 2" id="KW-0732">Signal</keyword>
<feature type="chain" id="PRO_5045912398" evidence="2">
    <location>
        <begin position="18"/>
        <end position="206"/>
    </location>
</feature>
<accession>A0ABS0TCP4</accession>
<dbReference type="PANTHER" id="PTHR35869:SF1">
    <property type="entry name" value="OUTER-MEMBRANE LIPOPROTEIN CARRIER PROTEIN"/>
    <property type="match status" value="1"/>
</dbReference>
<evidence type="ECO:0000256" key="1">
    <source>
        <dbReference type="ARBA" id="ARBA00022729"/>
    </source>
</evidence>